<evidence type="ECO:0000313" key="2">
    <source>
        <dbReference type="EMBL" id="REI19061.1"/>
    </source>
</evidence>
<dbReference type="AlphaFoldDB" id="A0A3E0IRP2"/>
<organism evidence="1 4">
    <name type="scientific">Staphylococcus felis</name>
    <dbReference type="NCBI Taxonomy" id="46127"/>
    <lineage>
        <taxon>Bacteria</taxon>
        <taxon>Bacillati</taxon>
        <taxon>Bacillota</taxon>
        <taxon>Bacilli</taxon>
        <taxon>Bacillales</taxon>
        <taxon>Staphylococcaceae</taxon>
        <taxon>Staphylococcus</taxon>
    </lineage>
</organism>
<sequence length="146" mass="16767">MWIIVAILLIIVIIIQLFLNNKVNKTRREMSGLPIASSFPLSRTITLKSPTNYMMVVSTNCTVCQRIFKELQHKESLSNLYLVFKNPKQEVDDFVKQNPHLNHAHIITSIPKEDLFIKTTPLTYQVNQQGVIEDKMSVVSLKELSL</sequence>
<comment type="caution">
    <text evidence="1">The sequence shown here is derived from an EMBL/GenBank/DDBJ whole genome shotgun (WGS) entry which is preliminary data.</text>
</comment>
<dbReference type="OrthoDB" id="2411328at2"/>
<dbReference type="EMBL" id="QKXQ01000118">
    <property type="protein sequence ID" value="REH99090.1"/>
    <property type="molecule type" value="Genomic_DNA"/>
</dbReference>
<proteinExistence type="predicted"/>
<evidence type="ECO:0000313" key="3">
    <source>
        <dbReference type="Proteomes" id="UP000256337"/>
    </source>
</evidence>
<protein>
    <submittedName>
        <fullName evidence="1">Uncharacterized protein</fullName>
    </submittedName>
</protein>
<accession>A0A3E0IRP2</accession>
<evidence type="ECO:0000313" key="1">
    <source>
        <dbReference type="EMBL" id="REH99090.1"/>
    </source>
</evidence>
<evidence type="ECO:0000313" key="4">
    <source>
        <dbReference type="Proteomes" id="UP000256562"/>
    </source>
</evidence>
<dbReference type="Proteomes" id="UP000256562">
    <property type="component" value="Unassembled WGS sequence"/>
</dbReference>
<reference evidence="3 4" key="1">
    <citation type="journal article" date="2018" name="Vet. Microbiol.">
        <title>Characterisation of Staphylococcus felis isolated from cats using whole genome sequencing.</title>
        <authorList>
            <person name="Worthing K."/>
            <person name="Pang S."/>
            <person name="Trott D.J."/>
            <person name="Abraham S."/>
            <person name="Coombs G.W."/>
            <person name="Jordan D."/>
            <person name="McIntyre L."/>
            <person name="Davies M.R."/>
            <person name="Norris J."/>
        </authorList>
    </citation>
    <scope>NUCLEOTIDE SEQUENCE [LARGE SCALE GENOMIC DNA]</scope>
    <source>
        <strain evidence="2 3">F25</strain>
        <strain evidence="1 4">F9</strain>
    </source>
</reference>
<dbReference type="Proteomes" id="UP000256337">
    <property type="component" value="Unassembled WGS sequence"/>
</dbReference>
<name>A0A3E0IRP2_9STAP</name>
<gene>
    <name evidence="2" type="ORF">DOS76_11800</name>
    <name evidence="1" type="ORF">DOS83_02770</name>
</gene>
<dbReference type="RefSeq" id="WP_115856076.1">
    <property type="nucleotide sequence ID" value="NZ_CAJUZQ010000006.1"/>
</dbReference>
<dbReference type="EMBL" id="QKYD01000171">
    <property type="protein sequence ID" value="REI19061.1"/>
    <property type="molecule type" value="Genomic_DNA"/>
</dbReference>